<dbReference type="EMBL" id="AZHO01000005">
    <property type="protein sequence ID" value="KMT60942.1"/>
    <property type="molecule type" value="Genomic_DNA"/>
</dbReference>
<dbReference type="PANTHER" id="PTHR33990">
    <property type="entry name" value="PROTEIN YJDN-RELATED"/>
    <property type="match status" value="1"/>
</dbReference>
<dbReference type="SUPFAM" id="SSF54593">
    <property type="entry name" value="Glyoxalase/Bleomycin resistance protein/Dihydroxybiphenyl dioxygenase"/>
    <property type="match status" value="1"/>
</dbReference>
<keyword evidence="3" id="KW-1185">Reference proteome</keyword>
<reference evidence="2 3" key="1">
    <citation type="journal article" date="2015" name="Genome Biol. Evol.">
        <title>Comparative Genomics of Listeria Sensu Lato: Genus-Wide Differences in Evolutionary Dynamics and the Progressive Gain of Complex, Potentially Pathogenicity-Related Traits through Lateral Gene Transfer.</title>
        <authorList>
            <person name="Chiara M."/>
            <person name="Caruso M."/>
            <person name="D'Erchia A.M."/>
            <person name="Manzari C."/>
            <person name="Fraccalvieri R."/>
            <person name="Goffredo E."/>
            <person name="Latorre L."/>
            <person name="Miccolupo A."/>
            <person name="Padalino I."/>
            <person name="Santagada G."/>
            <person name="Chiocco D."/>
            <person name="Pesole G."/>
            <person name="Horner D.S."/>
            <person name="Parisi A."/>
        </authorList>
    </citation>
    <scope>NUCLEOTIDE SEQUENCE [LARGE SCALE GENOMIC DNA]</scope>
    <source>
        <strain evidence="2 3">1991</strain>
    </source>
</reference>
<evidence type="ECO:0000259" key="1">
    <source>
        <dbReference type="Pfam" id="PF06983"/>
    </source>
</evidence>
<evidence type="ECO:0000313" key="3">
    <source>
        <dbReference type="Proteomes" id="UP000052258"/>
    </source>
</evidence>
<keyword evidence="2" id="KW-0223">Dioxygenase</keyword>
<sequence>MIKTSVPYLVYNDDCKEALSYYVDIFGAEIIEEITFEDMGFIEELDRKSCIGHSVFKLGQSLLYASDAIEKENFQNKTKNTQISIWLEIDSIEEINELEKKMLRTGSTSIHALHETFWDSKYTKIEDKFGIIWELNAQL</sequence>
<dbReference type="OrthoDB" id="9795306at2"/>
<gene>
    <name evidence="2" type="ORF">X560_0362</name>
</gene>
<dbReference type="GO" id="GO:0051213">
    <property type="term" value="F:dioxygenase activity"/>
    <property type="evidence" value="ECO:0007669"/>
    <property type="project" value="UniProtKB-KW"/>
</dbReference>
<dbReference type="RefSeq" id="WP_059139852.1">
    <property type="nucleotide sequence ID" value="NZ_KQ130610.1"/>
</dbReference>
<keyword evidence="2" id="KW-0560">Oxidoreductase</keyword>
<dbReference type="PATRIC" id="fig|1430899.3.peg.367"/>
<dbReference type="PANTHER" id="PTHR33990:SF1">
    <property type="entry name" value="PROTEIN YJDN"/>
    <property type="match status" value="1"/>
</dbReference>
<feature type="domain" description="PhnB-like" evidence="1">
    <location>
        <begin position="6"/>
        <end position="135"/>
    </location>
</feature>
<accession>A0A0J8GE17</accession>
<dbReference type="AlphaFoldDB" id="A0A0J8GE17"/>
<proteinExistence type="predicted"/>
<comment type="caution">
    <text evidence="2">The sequence shown here is derived from an EMBL/GenBank/DDBJ whole genome shotgun (WGS) entry which is preliminary data.</text>
</comment>
<protein>
    <submittedName>
        <fullName evidence="2">Glyoxalase/bleomycin resistance protein/dioxygenase</fullName>
    </submittedName>
</protein>
<organism evidence="2 3">
    <name type="scientific">Listeria fleischmannii 1991</name>
    <dbReference type="NCBI Taxonomy" id="1430899"/>
    <lineage>
        <taxon>Bacteria</taxon>
        <taxon>Bacillati</taxon>
        <taxon>Bacillota</taxon>
        <taxon>Bacilli</taxon>
        <taxon>Bacillales</taxon>
        <taxon>Listeriaceae</taxon>
        <taxon>Listeria</taxon>
    </lineage>
</organism>
<dbReference type="InterPro" id="IPR028973">
    <property type="entry name" value="PhnB-like"/>
</dbReference>
<name>A0A0J8GE17_9LIST</name>
<dbReference type="Pfam" id="PF06983">
    <property type="entry name" value="3-dmu-9_3-mt"/>
    <property type="match status" value="1"/>
</dbReference>
<dbReference type="InterPro" id="IPR029068">
    <property type="entry name" value="Glyas_Bleomycin-R_OHBP_Dase"/>
</dbReference>
<dbReference type="Gene3D" id="3.10.180.10">
    <property type="entry name" value="2,3-Dihydroxybiphenyl 1,2-Dioxygenase, domain 1"/>
    <property type="match status" value="1"/>
</dbReference>
<dbReference type="Proteomes" id="UP000052258">
    <property type="component" value="Unassembled WGS sequence"/>
</dbReference>
<evidence type="ECO:0000313" key="2">
    <source>
        <dbReference type="EMBL" id="KMT60942.1"/>
    </source>
</evidence>